<evidence type="ECO:0000313" key="3">
    <source>
        <dbReference type="Proteomes" id="UP001042704"/>
    </source>
</evidence>
<reference evidence="2" key="1">
    <citation type="journal article" date="2001" name="Int. J. Syst. Evol. Microbiol.">
        <title>Methanofollis aquaemaris sp. nov., a methanogen isolated from an aquaculture fish pond.</title>
        <authorList>
            <person name="Lai M.C."/>
            <person name="Chen S.C."/>
        </authorList>
    </citation>
    <scope>NUCLEOTIDE SEQUENCE</scope>
    <source>
        <strain evidence="2">N2F9704</strain>
    </source>
</reference>
<dbReference type="Pfam" id="PF01261">
    <property type="entry name" value="AP_endonuc_2"/>
    <property type="match status" value="1"/>
</dbReference>
<protein>
    <submittedName>
        <fullName evidence="2">Xylose isomerase</fullName>
    </submittedName>
</protein>
<keyword evidence="2" id="KW-0413">Isomerase</keyword>
<dbReference type="EMBL" id="CP036172">
    <property type="protein sequence ID" value="QSZ67160.1"/>
    <property type="molecule type" value="Genomic_DNA"/>
</dbReference>
<dbReference type="AlphaFoldDB" id="A0A8A3S637"/>
<name>A0A8A3S637_9EURY</name>
<dbReference type="KEGG" id="maqe:RJ40_06435"/>
<reference evidence="2" key="2">
    <citation type="submission" date="2019-02" db="EMBL/GenBank/DDBJ databases">
        <authorList>
            <person name="Chen S.-C."/>
            <person name="Chien H.-H."/>
            <person name="Lai M.-C."/>
        </authorList>
    </citation>
    <scope>NUCLEOTIDE SEQUENCE</scope>
    <source>
        <strain evidence="2">N2F9704</strain>
    </source>
</reference>
<sequence>MKRPYLVGAGIRSDDEKTFPALAAMYHTGEIDHIQVQINPEDQQTFKRHIETIAAGGVKVVVHAPHHGHGLNPCAPTAYETWSEVEARAWTELALAETAEAADLTGAETIVLHTGRYLPGREEEAVATFETFLDEFFDPRFVLENLPSVYADYPLLGNTADELKSLGGGRIRGYCLDFAHLFCTANYLGVPYADLLAPFADLPLLLFHLSNSRRGSITDEHLALDHPEGGLNFAEVVPFIAAHPTIETSLEYKENDPAVYVAQLKAFDALYREHL</sequence>
<dbReference type="RefSeq" id="WP_265582534.1">
    <property type="nucleotide sequence ID" value="NZ_CP036172.1"/>
</dbReference>
<dbReference type="Gene3D" id="3.20.20.150">
    <property type="entry name" value="Divalent-metal-dependent TIM barrel enzymes"/>
    <property type="match status" value="1"/>
</dbReference>
<evidence type="ECO:0000259" key="1">
    <source>
        <dbReference type="Pfam" id="PF01261"/>
    </source>
</evidence>
<gene>
    <name evidence="2" type="ORF">RJ40_06435</name>
</gene>
<keyword evidence="3" id="KW-1185">Reference proteome</keyword>
<dbReference type="Proteomes" id="UP001042704">
    <property type="component" value="Chromosome"/>
</dbReference>
<dbReference type="GeneID" id="76423984"/>
<feature type="domain" description="Xylose isomerase-like TIM barrel" evidence="1">
    <location>
        <begin position="36"/>
        <end position="265"/>
    </location>
</feature>
<proteinExistence type="predicted"/>
<dbReference type="GO" id="GO:0016853">
    <property type="term" value="F:isomerase activity"/>
    <property type="evidence" value="ECO:0007669"/>
    <property type="project" value="UniProtKB-KW"/>
</dbReference>
<accession>A0A8A3S637</accession>
<dbReference type="InterPro" id="IPR036237">
    <property type="entry name" value="Xyl_isomerase-like_sf"/>
</dbReference>
<dbReference type="SUPFAM" id="SSF51658">
    <property type="entry name" value="Xylose isomerase-like"/>
    <property type="match status" value="1"/>
</dbReference>
<dbReference type="InterPro" id="IPR013022">
    <property type="entry name" value="Xyl_isomerase-like_TIM-brl"/>
</dbReference>
<evidence type="ECO:0000313" key="2">
    <source>
        <dbReference type="EMBL" id="QSZ67160.1"/>
    </source>
</evidence>
<organism evidence="2 3">
    <name type="scientific">Methanofollis aquaemaris</name>
    <dbReference type="NCBI Taxonomy" id="126734"/>
    <lineage>
        <taxon>Archaea</taxon>
        <taxon>Methanobacteriati</taxon>
        <taxon>Methanobacteriota</taxon>
        <taxon>Stenosarchaea group</taxon>
        <taxon>Methanomicrobia</taxon>
        <taxon>Methanomicrobiales</taxon>
        <taxon>Methanomicrobiaceae</taxon>
        <taxon>Methanofollis</taxon>
    </lineage>
</organism>